<reference evidence="8 9" key="1">
    <citation type="submission" date="2015-05" db="EMBL/GenBank/DDBJ databases">
        <authorList>
            <person name="Wang D.B."/>
            <person name="Wang M."/>
        </authorList>
    </citation>
    <scope>NUCLEOTIDE SEQUENCE [LARGE SCALE GENOMIC DNA]</scope>
    <source>
        <strain evidence="8">VL1</strain>
    </source>
</reference>
<evidence type="ECO:0000256" key="5">
    <source>
        <dbReference type="ARBA" id="ARBA00023004"/>
    </source>
</evidence>
<dbReference type="GO" id="GO:0005506">
    <property type="term" value="F:iron ion binding"/>
    <property type="evidence" value="ECO:0007669"/>
    <property type="project" value="InterPro"/>
</dbReference>
<feature type="region of interest" description="Disordered" evidence="7">
    <location>
        <begin position="147"/>
        <end position="366"/>
    </location>
</feature>
<dbReference type="InterPro" id="IPR001128">
    <property type="entry name" value="Cyt_P450"/>
</dbReference>
<dbReference type="InterPro" id="IPR036396">
    <property type="entry name" value="Cyt_P450_sf"/>
</dbReference>
<dbReference type="CDD" id="cd11060">
    <property type="entry name" value="CYP57A1-like"/>
    <property type="match status" value="1"/>
</dbReference>
<evidence type="ECO:0000256" key="7">
    <source>
        <dbReference type="SAM" id="MobiDB-lite"/>
    </source>
</evidence>
<dbReference type="InterPro" id="IPR017972">
    <property type="entry name" value="Cyt_P450_CS"/>
</dbReference>
<feature type="compositionally biased region" description="Basic and acidic residues" evidence="7">
    <location>
        <begin position="204"/>
        <end position="218"/>
    </location>
</feature>
<evidence type="ECO:0000256" key="4">
    <source>
        <dbReference type="ARBA" id="ARBA00022723"/>
    </source>
</evidence>
<dbReference type="Pfam" id="PF00067">
    <property type="entry name" value="p450"/>
    <property type="match status" value="1"/>
</dbReference>
<feature type="compositionally biased region" description="Basic and acidic residues" evidence="7">
    <location>
        <begin position="150"/>
        <end position="169"/>
    </location>
</feature>
<feature type="region of interest" description="Disordered" evidence="7">
    <location>
        <begin position="661"/>
        <end position="736"/>
    </location>
</feature>
<feature type="compositionally biased region" description="Acidic residues" evidence="7">
    <location>
        <begin position="40"/>
        <end position="51"/>
    </location>
</feature>
<evidence type="ECO:0000256" key="2">
    <source>
        <dbReference type="ARBA" id="ARBA00010617"/>
    </source>
</evidence>
<evidence type="ECO:0000256" key="3">
    <source>
        <dbReference type="ARBA" id="ARBA00022617"/>
    </source>
</evidence>
<dbReference type="GO" id="GO:0016705">
    <property type="term" value="F:oxidoreductase activity, acting on paired donors, with incorporation or reduction of molecular oxygen"/>
    <property type="evidence" value="ECO:0007669"/>
    <property type="project" value="InterPro"/>
</dbReference>
<keyword evidence="3 6" id="KW-0349">Heme</keyword>
<accession>A0A0G4N3F2</accession>
<keyword evidence="5 6" id="KW-0408">Iron</keyword>
<feature type="compositionally biased region" description="Polar residues" evidence="7">
    <location>
        <begin position="53"/>
        <end position="63"/>
    </location>
</feature>
<dbReference type="PRINTS" id="PR00463">
    <property type="entry name" value="EP450I"/>
</dbReference>
<feature type="region of interest" description="Disordered" evidence="7">
    <location>
        <begin position="24"/>
        <end position="89"/>
    </location>
</feature>
<gene>
    <name evidence="8" type="ORF">BN1708_008343</name>
</gene>
<sequence>MARPMIAQLTRALFNTFDSSFDEPSTAAMHLATAEKPAPDDGDVSSDDEPNDIPNTVLSTTPRPRSLPHTELVTSGQRRQRMQLNGKDAERHPLMDDVENDLFIPLNLEHLNSALAVPPRGISGPAAPSPFPLNSSQRPGIQRKISQPFAEHEVESEPPRQIEPTDKSPIESNDLPSQPAQARLLEEHREGDVSRTNGALMVGESRRETARATVEHARVTVTEEEDPEQWPGKAQDITPSAPGKTMAGGRDIENGSVSRESEPREATMDLTEQAVPSQPGQQPSKNPGPSDDDGIDEPSADSAGEAAENPQRLATVASVTPEPTECGHAQMPKPRRSSRTLQANSTSHDIESPVLGTEPHGPASPRTSAQVLVMPVNQRAKQNHVVVAKDHESYPDASLLLTFDPRRFSPLTKLVSSKYLVRIADLLSSPEWINGMETWNNRLTDDPLSVAMHYESDTCSRLGRQMLLLAKICKEVPRRPGTREQFRYFGDTDSNDKSLVPKYIEGVDNHVEEVTTKRLGAGSSTPAKSRRQVAVDIHRNIIPLAIYMVELVFIAGASAAGVGRLDAIPEHAEHTSQTLQLLRRVLVWVERFERVAAEEFASASNKQQDMGTDASPLMLDRHGLDVMIQKLQKAVGDSYTALNKQIDKVNRLTTRQENHLDRLAEENLQNTQRGESTQAKRKRNDDEKQAAREEAKRRCIESVIRFTEGPARDTRRPAHRSVANLPAEGGGSSEHYHPLEVPQSVPTPPCTSGTSGRAYPDEVFKRVLRALKYSQKPDVETIAESMKYHVEDVWDVIALLKTAAEAQQRAGGRRMPDGLRHWWRFYDVWGQRPENTHIALHKKHGDVVRLGPNTLSFADPAALKTIYGLNKGFVKSDFYIVQQSIVQGNRLQSLFSTTDNGFHSQFRRCVNSAFSMSALVQYEPFVDNTAKLFLDQTEKFFAGKPEGCDFTRWLQFYAFDVIGEITYSKRHGFVEKNEDIDGIVDYLGKLFLYVAPVGQIPFLDLLLLKNPVYLKLSQWGLIDSTFPVARFARARMSERLPALLDQEKPLLPVTAAAKQKQQPDLLSKFLAARESRPEFMSDTLVQTMAVSMAFAGSETTAITLSAVFYYLLRTPAALASLRSEIDDAARKGKFEDTTTGLVTWNEARELEYLDACVNEAFRLHPAPGLPLERIVPPGGSEIAGVFVPGGTIVGCNAWVIHRNKAVFGDDVEVYRPERWLIGQGRNPAELSKEELESEDRRVKEMKGTMLQFGMGSRTCIGKNISLLEIYKVVPSLLRRFDINFQDPSRDWEIVNAWFVKQNNFWVTFDKRDIVQPVAA</sequence>
<evidence type="ECO:0000256" key="6">
    <source>
        <dbReference type="PIRSR" id="PIRSR602401-1"/>
    </source>
</evidence>
<proteinExistence type="inferred from homology"/>
<feature type="compositionally biased region" description="Polar residues" evidence="7">
    <location>
        <begin position="274"/>
        <end position="287"/>
    </location>
</feature>
<name>A0A0G4N3F2_VERLO</name>
<feature type="compositionally biased region" description="Polar residues" evidence="7">
    <location>
        <begin position="170"/>
        <end position="180"/>
    </location>
</feature>
<organism evidence="8 9">
    <name type="scientific">Verticillium longisporum</name>
    <name type="common">Verticillium dahliae var. longisporum</name>
    <dbReference type="NCBI Taxonomy" id="100787"/>
    <lineage>
        <taxon>Eukaryota</taxon>
        <taxon>Fungi</taxon>
        <taxon>Dikarya</taxon>
        <taxon>Ascomycota</taxon>
        <taxon>Pezizomycotina</taxon>
        <taxon>Sordariomycetes</taxon>
        <taxon>Hypocreomycetidae</taxon>
        <taxon>Glomerellales</taxon>
        <taxon>Plectosphaerellaceae</taxon>
        <taxon>Verticillium</taxon>
    </lineage>
</organism>
<dbReference type="SUPFAM" id="SSF48264">
    <property type="entry name" value="Cytochrome P450"/>
    <property type="match status" value="1"/>
</dbReference>
<dbReference type="InterPro" id="IPR002401">
    <property type="entry name" value="Cyt_P450_E_grp-I"/>
</dbReference>
<dbReference type="FunFam" id="1.10.630.10:FF:000050">
    <property type="entry name" value="Cytochrome P450 monooxygenase"/>
    <property type="match status" value="1"/>
</dbReference>
<feature type="binding site" description="axial binding residue" evidence="6">
    <location>
        <position position="1259"/>
    </location>
    <ligand>
        <name>heme</name>
        <dbReference type="ChEBI" id="CHEBI:30413"/>
    </ligand>
    <ligandPart>
        <name>Fe</name>
        <dbReference type="ChEBI" id="CHEBI:18248"/>
    </ligandPart>
</feature>
<feature type="compositionally biased region" description="Polar residues" evidence="7">
    <location>
        <begin position="667"/>
        <end position="677"/>
    </location>
</feature>
<dbReference type="EMBL" id="CVQH01026638">
    <property type="protein sequence ID" value="CRK40864.1"/>
    <property type="molecule type" value="Genomic_DNA"/>
</dbReference>
<comment type="similarity">
    <text evidence="2">Belongs to the cytochrome P450 family.</text>
</comment>
<evidence type="ECO:0000313" key="9">
    <source>
        <dbReference type="Proteomes" id="UP000044602"/>
    </source>
</evidence>
<dbReference type="Gene3D" id="1.10.630.10">
    <property type="entry name" value="Cytochrome P450"/>
    <property type="match status" value="1"/>
</dbReference>
<dbReference type="STRING" id="100787.A0A0G4N3F2"/>
<dbReference type="PANTHER" id="PTHR24305">
    <property type="entry name" value="CYTOCHROME P450"/>
    <property type="match status" value="1"/>
</dbReference>
<dbReference type="InterPro" id="IPR050121">
    <property type="entry name" value="Cytochrome_P450_monoxygenase"/>
</dbReference>
<feature type="compositionally biased region" description="Basic and acidic residues" evidence="7">
    <location>
        <begin position="683"/>
        <end position="700"/>
    </location>
</feature>
<dbReference type="Proteomes" id="UP000044602">
    <property type="component" value="Unassembled WGS sequence"/>
</dbReference>
<keyword evidence="4 6" id="KW-0479">Metal-binding</keyword>
<dbReference type="GO" id="GO:0020037">
    <property type="term" value="F:heme binding"/>
    <property type="evidence" value="ECO:0007669"/>
    <property type="project" value="InterPro"/>
</dbReference>
<feature type="compositionally biased region" description="Basic and acidic residues" evidence="7">
    <location>
        <begin position="184"/>
        <end position="193"/>
    </location>
</feature>
<feature type="compositionally biased region" description="Acidic residues" evidence="7">
    <location>
        <begin position="290"/>
        <end position="299"/>
    </location>
</feature>
<dbReference type="PROSITE" id="PS00086">
    <property type="entry name" value="CYTOCHROME_P450"/>
    <property type="match status" value="1"/>
</dbReference>
<keyword evidence="9" id="KW-1185">Reference proteome</keyword>
<evidence type="ECO:0000313" key="8">
    <source>
        <dbReference type="EMBL" id="CRK40864.1"/>
    </source>
</evidence>
<protein>
    <submittedName>
        <fullName evidence="8">Uncharacterized protein</fullName>
    </submittedName>
</protein>
<dbReference type="GO" id="GO:0004497">
    <property type="term" value="F:monooxygenase activity"/>
    <property type="evidence" value="ECO:0007669"/>
    <property type="project" value="InterPro"/>
</dbReference>
<evidence type="ECO:0000256" key="1">
    <source>
        <dbReference type="ARBA" id="ARBA00001971"/>
    </source>
</evidence>
<comment type="cofactor">
    <cofactor evidence="1 6">
        <name>heme</name>
        <dbReference type="ChEBI" id="CHEBI:30413"/>
    </cofactor>
</comment>
<dbReference type="PRINTS" id="PR00385">
    <property type="entry name" value="P450"/>
</dbReference>
<dbReference type="PANTHER" id="PTHR24305:SF232">
    <property type="entry name" value="P450, PUTATIVE (EUROFUNG)-RELATED"/>
    <property type="match status" value="1"/>
</dbReference>